<dbReference type="GO" id="GO:0042781">
    <property type="term" value="F:3'-tRNA processing endoribonuclease activity"/>
    <property type="evidence" value="ECO:0007669"/>
    <property type="project" value="UniProtKB-EC"/>
</dbReference>
<dbReference type="EC" id="3.1.26.11" evidence="6"/>
<dbReference type="InterPro" id="IPR027794">
    <property type="entry name" value="tRNase_Z_dom"/>
</dbReference>
<evidence type="ECO:0000256" key="7">
    <source>
        <dbReference type="ARBA" id="ARBA00013357"/>
    </source>
</evidence>
<evidence type="ECO:0000256" key="10">
    <source>
        <dbReference type="ARBA" id="ARBA00022722"/>
    </source>
</evidence>
<dbReference type="InterPro" id="IPR047151">
    <property type="entry name" value="RNZ2-like"/>
</dbReference>
<keyword evidence="12" id="KW-0255">Endonuclease</keyword>
<keyword evidence="16" id="KW-0496">Mitochondrion</keyword>
<evidence type="ECO:0000256" key="19">
    <source>
        <dbReference type="ARBA" id="ARBA00030729"/>
    </source>
</evidence>
<dbReference type="KEGG" id="csol:105361365"/>
<dbReference type="CDD" id="cd07718">
    <property type="entry name" value="RNaseZ_ELAC1_ELAC2-C-term-like_MBL-fold"/>
    <property type="match status" value="1"/>
</dbReference>
<keyword evidence="17" id="KW-0539">Nucleus</keyword>
<evidence type="ECO:0000256" key="1">
    <source>
        <dbReference type="ARBA" id="ARBA00000402"/>
    </source>
</evidence>
<comment type="function">
    <text evidence="22">Zinc phosphodiesterase, which displays mitochondrial tRNA 3'-processing endonuclease activity. Involved in tRNA maturation, by removing a 3'-trailer from precursor tRNA. Associates with mitochondrial DNA complexes at the nucleoids to initiate RNA processing and ribosome assembly.</text>
</comment>
<evidence type="ECO:0000256" key="4">
    <source>
        <dbReference type="ARBA" id="ARBA00004305"/>
    </source>
</evidence>
<evidence type="ECO:0000256" key="22">
    <source>
        <dbReference type="ARBA" id="ARBA00046098"/>
    </source>
</evidence>
<evidence type="ECO:0000256" key="23">
    <source>
        <dbReference type="ARBA" id="ARBA00047136"/>
    </source>
</evidence>
<keyword evidence="9" id="KW-0819">tRNA processing</keyword>
<evidence type="ECO:0000256" key="14">
    <source>
        <dbReference type="ARBA" id="ARBA00022833"/>
    </source>
</evidence>
<comment type="subcellular location">
    <subcellularLocation>
        <location evidence="4">Mitochondrion matrix</location>
    </subcellularLocation>
    <subcellularLocation>
        <location evidence="3">Nucleus</location>
    </subcellularLocation>
</comment>
<dbReference type="SUPFAM" id="SSF56281">
    <property type="entry name" value="Metallo-hydrolase/oxidoreductase"/>
    <property type="match status" value="2"/>
</dbReference>
<dbReference type="PANTHER" id="PTHR12553">
    <property type="entry name" value="ZINC PHOSPHODIESTERASE ELAC PROTEIN 2"/>
    <property type="match status" value="1"/>
</dbReference>
<organism evidence="25 26">
    <name type="scientific">Ceratosolen solmsi marchali</name>
    <dbReference type="NCBI Taxonomy" id="326594"/>
    <lineage>
        <taxon>Eukaryota</taxon>
        <taxon>Metazoa</taxon>
        <taxon>Ecdysozoa</taxon>
        <taxon>Arthropoda</taxon>
        <taxon>Hexapoda</taxon>
        <taxon>Insecta</taxon>
        <taxon>Pterygota</taxon>
        <taxon>Neoptera</taxon>
        <taxon>Endopterygota</taxon>
        <taxon>Hymenoptera</taxon>
        <taxon>Apocrita</taxon>
        <taxon>Proctotrupomorpha</taxon>
        <taxon>Chalcidoidea</taxon>
        <taxon>Agaonidae</taxon>
        <taxon>Agaoninae</taxon>
        <taxon>Ceratosolen</taxon>
    </lineage>
</organism>
<dbReference type="CTD" id="36086"/>
<dbReference type="AlphaFoldDB" id="A0AAJ6YEY6"/>
<comment type="cofactor">
    <cofactor evidence="2">
        <name>Zn(2+)</name>
        <dbReference type="ChEBI" id="CHEBI:29105"/>
    </cofactor>
</comment>
<evidence type="ECO:0000256" key="9">
    <source>
        <dbReference type="ARBA" id="ARBA00022694"/>
    </source>
</evidence>
<comment type="similarity">
    <text evidence="5">Belongs to the RNase Z family.</text>
</comment>
<dbReference type="GO" id="GO:1990180">
    <property type="term" value="P:mitochondrial tRNA 3'-end processing"/>
    <property type="evidence" value="ECO:0007669"/>
    <property type="project" value="TreeGrafter"/>
</dbReference>
<feature type="domain" description="tRNase Z endonuclease" evidence="24">
    <location>
        <begin position="45"/>
        <end position="93"/>
    </location>
</feature>
<evidence type="ECO:0000259" key="24">
    <source>
        <dbReference type="Pfam" id="PF13691"/>
    </source>
</evidence>
<evidence type="ECO:0000256" key="15">
    <source>
        <dbReference type="ARBA" id="ARBA00022946"/>
    </source>
</evidence>
<dbReference type="InterPro" id="IPR036866">
    <property type="entry name" value="RibonucZ/Hydroxyglut_hydro"/>
</dbReference>
<protein>
    <recommendedName>
        <fullName evidence="7">Zinc phosphodiesterase ELAC protein 2</fullName>
        <ecNumber evidence="6">3.1.26.11</ecNumber>
    </recommendedName>
    <alternativeName>
        <fullName evidence="21">ElaC homolog protein 2</fullName>
    </alternativeName>
    <alternativeName>
        <fullName evidence="19">Ribonuclease Z 2</fullName>
    </alternativeName>
    <alternativeName>
        <fullName evidence="20">tRNA 3 endonuclease 2</fullName>
    </alternativeName>
    <alternativeName>
        <fullName evidence="18">tRNase Z 2</fullName>
    </alternativeName>
</protein>
<evidence type="ECO:0000256" key="8">
    <source>
        <dbReference type="ARBA" id="ARBA00022553"/>
    </source>
</evidence>
<sequence>MSTTNKDYIYTLQKQRSRQKRENLKYKPSRIQLQVIGNGSPSEPRCVMLITDHINYVFNCGEGTQRLAAEHHAKLTKIQHIFITKASWNNIGGILGTSLTIQDAGVPFLNLHGPEIINELFSASQYFINLNKIQIIPANTSLQFNDKTMKVTAISIQNNNEYSNDHKLIDHEFIDNCKHKVNSNGKRSRSPCNQCNYINNIDLKKNADNMLIYICKIHDKTGTLNIEKCVNAGVEPGPNLGLLKSGLDITLPNGKIVKSEEVTSKTERGPLFIVMECPNENWIDTIVQNSILMKYQENSITNKNEIVNVIVHFTPENVLNNSKYIEWMQKFGAETEHLIINEKNTGFSSESIHKMQYKLNLVHPTIFPLFDNHSLNNYSDRNLEDNVYINEIPKSETDKNIELGTSYVKKKIIIHRCKTLNTFSLRPFTGWNSETNVQIEPQTYINEAHDVPEYYKTISDLKLKLNNKEKVIEDVQSYPRLLMLGTGSSIPNKIRNTSGILLQIDEEKSIILDCGEGTVGQIMRFFGESEGYKILKTIKAVYISHLHADHHLGFIGILKHREKVTDEPLFLLAPEQISSFLELYNCKFESINRQYKFINNKAFLQKQEILQSSLSKALYSATGISKISTVFVKHCLFAYGILITLNDGQSICYSGDTMPCNTLLNLAKGCSILIHEATMEDDLEHEATMKRHSTISQAIEVGEKAEVDFILLTHFSQRYSKLPVLPKDKSLESVGIAYDFMIISLKNIKLLPYFYPILDIIFKEFQTTLKARAQRRMVRREYQKEQCMEIYSR</sequence>
<evidence type="ECO:0000313" key="25">
    <source>
        <dbReference type="Proteomes" id="UP000695007"/>
    </source>
</evidence>
<evidence type="ECO:0000256" key="12">
    <source>
        <dbReference type="ARBA" id="ARBA00022759"/>
    </source>
</evidence>
<evidence type="ECO:0000256" key="18">
    <source>
        <dbReference type="ARBA" id="ARBA00030689"/>
    </source>
</evidence>
<evidence type="ECO:0000256" key="13">
    <source>
        <dbReference type="ARBA" id="ARBA00022801"/>
    </source>
</evidence>
<dbReference type="Gene3D" id="3.60.15.10">
    <property type="entry name" value="Ribonuclease Z/Hydroxyacylglutathione hydrolase-like"/>
    <property type="match status" value="2"/>
</dbReference>
<keyword evidence="15" id="KW-0809">Transit peptide</keyword>
<dbReference type="PANTHER" id="PTHR12553:SF49">
    <property type="entry name" value="ZINC PHOSPHODIESTERASE ELAC PROTEIN 2"/>
    <property type="match status" value="1"/>
</dbReference>
<keyword evidence="11" id="KW-0479">Metal-binding</keyword>
<evidence type="ECO:0000256" key="5">
    <source>
        <dbReference type="ARBA" id="ARBA00007823"/>
    </source>
</evidence>
<keyword evidence="25" id="KW-1185">Reference proteome</keyword>
<evidence type="ECO:0000256" key="17">
    <source>
        <dbReference type="ARBA" id="ARBA00023242"/>
    </source>
</evidence>
<evidence type="ECO:0000256" key="21">
    <source>
        <dbReference type="ARBA" id="ARBA00032616"/>
    </source>
</evidence>
<name>A0AAJ6YEY6_9HYME</name>
<keyword evidence="13" id="KW-0378">Hydrolase</keyword>
<dbReference type="GeneID" id="105361365"/>
<evidence type="ECO:0000256" key="16">
    <source>
        <dbReference type="ARBA" id="ARBA00023128"/>
    </source>
</evidence>
<evidence type="ECO:0000313" key="26">
    <source>
        <dbReference type="RefSeq" id="XP_011496822.1"/>
    </source>
</evidence>
<evidence type="ECO:0000256" key="20">
    <source>
        <dbReference type="ARBA" id="ARBA00032104"/>
    </source>
</evidence>
<keyword evidence="8" id="KW-0597">Phosphoprotein</keyword>
<gene>
    <name evidence="26" type="primary">LOC105361365</name>
</gene>
<comment type="catalytic activity">
    <reaction evidence="1">
        <text>Endonucleolytic cleavage of RNA, removing extra 3' nucleotides from tRNA precursor, generating 3' termini of tRNAs. A 3'-hydroxy group is left at the tRNA terminus and a 5'-phosphoryl group is left at the trailer molecule.</text>
        <dbReference type="EC" id="3.1.26.11"/>
    </reaction>
</comment>
<dbReference type="Proteomes" id="UP000695007">
    <property type="component" value="Unplaced"/>
</dbReference>
<dbReference type="FunFam" id="3.60.15.10:FF:000014">
    <property type="entry name" value="Zinc phosphodiesterase ELAC protein 2"/>
    <property type="match status" value="1"/>
</dbReference>
<keyword evidence="10" id="KW-0540">Nuclease</keyword>
<keyword evidence="14" id="KW-0862">Zinc</keyword>
<dbReference type="Pfam" id="PF23023">
    <property type="entry name" value="Anti-Pycsar_Apyc1"/>
    <property type="match status" value="1"/>
</dbReference>
<comment type="subunit">
    <text evidence="23">Homodimer. Interacts with PTCD1.</text>
</comment>
<evidence type="ECO:0000256" key="3">
    <source>
        <dbReference type="ARBA" id="ARBA00004123"/>
    </source>
</evidence>
<dbReference type="GO" id="GO:0005634">
    <property type="term" value="C:nucleus"/>
    <property type="evidence" value="ECO:0007669"/>
    <property type="project" value="UniProtKB-SubCell"/>
</dbReference>
<proteinExistence type="inferred from homology"/>
<dbReference type="Pfam" id="PF13691">
    <property type="entry name" value="Lactamase_B_4"/>
    <property type="match status" value="1"/>
</dbReference>
<dbReference type="RefSeq" id="XP_011496822.1">
    <property type="nucleotide sequence ID" value="XM_011498520.1"/>
</dbReference>
<evidence type="ECO:0000256" key="11">
    <source>
        <dbReference type="ARBA" id="ARBA00022723"/>
    </source>
</evidence>
<reference evidence="26" key="1">
    <citation type="submission" date="2025-08" db="UniProtKB">
        <authorList>
            <consortium name="RefSeq"/>
        </authorList>
    </citation>
    <scope>IDENTIFICATION</scope>
</reference>
<accession>A0AAJ6YEY6</accession>
<dbReference type="GO" id="GO:0042645">
    <property type="term" value="C:mitochondrial nucleoid"/>
    <property type="evidence" value="ECO:0007669"/>
    <property type="project" value="UniProtKB-ARBA"/>
</dbReference>
<dbReference type="GO" id="GO:0046872">
    <property type="term" value="F:metal ion binding"/>
    <property type="evidence" value="ECO:0007669"/>
    <property type="project" value="UniProtKB-KW"/>
</dbReference>
<evidence type="ECO:0000256" key="2">
    <source>
        <dbReference type="ARBA" id="ARBA00001947"/>
    </source>
</evidence>
<evidence type="ECO:0000256" key="6">
    <source>
        <dbReference type="ARBA" id="ARBA00012477"/>
    </source>
</evidence>